<comment type="caution">
    <text evidence="1">The sequence shown here is derived from an EMBL/GenBank/DDBJ whole genome shotgun (WGS) entry which is preliminary data.</text>
</comment>
<proteinExistence type="predicted"/>
<dbReference type="EMBL" id="JAMSHJ010000002">
    <property type="protein sequence ID" value="KAI5436779.1"/>
    <property type="molecule type" value="Genomic_DNA"/>
</dbReference>
<evidence type="ECO:0000313" key="2">
    <source>
        <dbReference type="Proteomes" id="UP001058974"/>
    </source>
</evidence>
<dbReference type="AlphaFoldDB" id="A0A9D5BBN3"/>
<accession>A0A9D5BBN3</accession>
<name>A0A9D5BBN3_PEA</name>
<sequence>MGYDGSGVKIWRKFEGIEEGLVDVFEEMFGFIEHRICLRHLYANFKKRFGGVSSMRDHMMGVTKATYYQALN</sequence>
<gene>
    <name evidence="1" type="ORF">KIW84_023050</name>
</gene>
<reference evidence="1 2" key="1">
    <citation type="journal article" date="2022" name="Nat. Genet.">
        <title>Improved pea reference genome and pan-genome highlight genomic features and evolutionary characteristics.</title>
        <authorList>
            <person name="Yang T."/>
            <person name="Liu R."/>
            <person name="Luo Y."/>
            <person name="Hu S."/>
            <person name="Wang D."/>
            <person name="Wang C."/>
            <person name="Pandey M.K."/>
            <person name="Ge S."/>
            <person name="Xu Q."/>
            <person name="Li N."/>
            <person name="Li G."/>
            <person name="Huang Y."/>
            <person name="Saxena R.K."/>
            <person name="Ji Y."/>
            <person name="Li M."/>
            <person name="Yan X."/>
            <person name="He Y."/>
            <person name="Liu Y."/>
            <person name="Wang X."/>
            <person name="Xiang C."/>
            <person name="Varshney R.K."/>
            <person name="Ding H."/>
            <person name="Gao S."/>
            <person name="Zong X."/>
        </authorList>
    </citation>
    <scope>NUCLEOTIDE SEQUENCE [LARGE SCALE GENOMIC DNA]</scope>
    <source>
        <strain evidence="1 2">cv. Zhongwan 6</strain>
    </source>
</reference>
<keyword evidence="2" id="KW-1185">Reference proteome</keyword>
<dbReference type="Gramene" id="Psat02G0305000-T1">
    <property type="protein sequence ID" value="KAI5436779.1"/>
    <property type="gene ID" value="KIW84_023050"/>
</dbReference>
<protein>
    <recommendedName>
        <fullName evidence="3">MULE transposase domain-containing protein</fullName>
    </recommendedName>
</protein>
<dbReference type="Proteomes" id="UP001058974">
    <property type="component" value="Chromosome 2"/>
</dbReference>
<evidence type="ECO:0008006" key="3">
    <source>
        <dbReference type="Google" id="ProtNLM"/>
    </source>
</evidence>
<evidence type="ECO:0000313" key="1">
    <source>
        <dbReference type="EMBL" id="KAI5436779.1"/>
    </source>
</evidence>
<organism evidence="1 2">
    <name type="scientific">Pisum sativum</name>
    <name type="common">Garden pea</name>
    <name type="synonym">Lathyrus oleraceus</name>
    <dbReference type="NCBI Taxonomy" id="3888"/>
    <lineage>
        <taxon>Eukaryota</taxon>
        <taxon>Viridiplantae</taxon>
        <taxon>Streptophyta</taxon>
        <taxon>Embryophyta</taxon>
        <taxon>Tracheophyta</taxon>
        <taxon>Spermatophyta</taxon>
        <taxon>Magnoliopsida</taxon>
        <taxon>eudicotyledons</taxon>
        <taxon>Gunneridae</taxon>
        <taxon>Pentapetalae</taxon>
        <taxon>rosids</taxon>
        <taxon>fabids</taxon>
        <taxon>Fabales</taxon>
        <taxon>Fabaceae</taxon>
        <taxon>Papilionoideae</taxon>
        <taxon>50 kb inversion clade</taxon>
        <taxon>NPAAA clade</taxon>
        <taxon>Hologalegina</taxon>
        <taxon>IRL clade</taxon>
        <taxon>Fabeae</taxon>
        <taxon>Lathyrus</taxon>
    </lineage>
</organism>